<dbReference type="InterPro" id="IPR036034">
    <property type="entry name" value="PDZ_sf"/>
</dbReference>
<name>A0A3B1A5G1_9ZZZZ</name>
<evidence type="ECO:0000256" key="3">
    <source>
        <dbReference type="ARBA" id="ARBA00022448"/>
    </source>
</evidence>
<dbReference type="Gene3D" id="2.30.30.830">
    <property type="match status" value="1"/>
</dbReference>
<evidence type="ECO:0000259" key="12">
    <source>
        <dbReference type="Pfam" id="PF13180"/>
    </source>
</evidence>
<dbReference type="Pfam" id="PF11356">
    <property type="entry name" value="T2SSC"/>
    <property type="match status" value="1"/>
</dbReference>
<dbReference type="AlphaFoldDB" id="A0A3B1A5G1"/>
<dbReference type="Pfam" id="PF13180">
    <property type="entry name" value="PDZ_2"/>
    <property type="match status" value="1"/>
</dbReference>
<feature type="compositionally biased region" description="Low complexity" evidence="10">
    <location>
        <begin position="179"/>
        <end position="190"/>
    </location>
</feature>
<evidence type="ECO:0000259" key="11">
    <source>
        <dbReference type="Pfam" id="PF11356"/>
    </source>
</evidence>
<dbReference type="InterPro" id="IPR001639">
    <property type="entry name" value="T2SS_protein-GspC"/>
</dbReference>
<keyword evidence="8" id="KW-1133">Transmembrane helix</keyword>
<evidence type="ECO:0000256" key="1">
    <source>
        <dbReference type="ARBA" id="ARBA00004533"/>
    </source>
</evidence>
<keyword evidence="7" id="KW-0653">Protein transport</keyword>
<evidence type="ECO:0000256" key="6">
    <source>
        <dbReference type="ARBA" id="ARBA00022692"/>
    </source>
</evidence>
<evidence type="ECO:0000256" key="7">
    <source>
        <dbReference type="ARBA" id="ARBA00022927"/>
    </source>
</evidence>
<dbReference type="EMBL" id="UOFR01000032">
    <property type="protein sequence ID" value="VAW95343.1"/>
    <property type="molecule type" value="Genomic_DNA"/>
</dbReference>
<evidence type="ECO:0000313" key="13">
    <source>
        <dbReference type="EMBL" id="VAW95343.1"/>
    </source>
</evidence>
<accession>A0A3B1A5G1</accession>
<comment type="subcellular location">
    <subcellularLocation>
        <location evidence="1">Cell inner membrane</location>
    </subcellularLocation>
</comment>
<dbReference type="GO" id="GO:0005886">
    <property type="term" value="C:plasma membrane"/>
    <property type="evidence" value="ECO:0007669"/>
    <property type="project" value="UniProtKB-SubCell"/>
</dbReference>
<dbReference type="GO" id="GO:0015627">
    <property type="term" value="C:type II protein secretion system complex"/>
    <property type="evidence" value="ECO:0007669"/>
    <property type="project" value="InterPro"/>
</dbReference>
<dbReference type="SUPFAM" id="SSF50156">
    <property type="entry name" value="PDZ domain-like"/>
    <property type="match status" value="1"/>
</dbReference>
<keyword evidence="4" id="KW-1003">Cell membrane</keyword>
<protein>
    <recommendedName>
        <fullName evidence="14">Type II secretion system protein GspC N-terminal domain-containing protein</fullName>
    </recommendedName>
</protein>
<evidence type="ECO:0000256" key="9">
    <source>
        <dbReference type="ARBA" id="ARBA00023136"/>
    </source>
</evidence>
<evidence type="ECO:0000256" key="8">
    <source>
        <dbReference type="ARBA" id="ARBA00022989"/>
    </source>
</evidence>
<dbReference type="InterPro" id="IPR024961">
    <property type="entry name" value="T2SS_GspC_N"/>
</dbReference>
<dbReference type="NCBIfam" id="TIGR01713">
    <property type="entry name" value="typeII_sec_gspC"/>
    <property type="match status" value="1"/>
</dbReference>
<evidence type="ECO:0000256" key="10">
    <source>
        <dbReference type="SAM" id="MobiDB-lite"/>
    </source>
</evidence>
<sequence>MQGQLHKATQEWASLFTNLPLKKWWRAAPTWVSFILVVLVAKSTADLTWIIFAPDEVIVASKPQMSTIPVSRSPQPRLRTVANLHLFGEVNRTATTVKAPVDAPKTGLKLTLRGVFAASDAGQALAMIADARGEEKVYRKNETIFSGVILHDIFADKVILERSGNFETLSLVEGKPSRGRSPIRSSRGRPNQPKAAAPRSSGVVRTRTIQAGKRLEDLIKKLSENPAEFMADVKINPAFDEAKQVKGYTFIHKDRQTMRALGLRPGDIILEYNGQKVSDPSVLQSLFTELKSASNISLGIERNGHRENININM</sequence>
<feature type="region of interest" description="Disordered" evidence="10">
    <location>
        <begin position="173"/>
        <end position="203"/>
    </location>
</feature>
<evidence type="ECO:0000256" key="5">
    <source>
        <dbReference type="ARBA" id="ARBA00022519"/>
    </source>
</evidence>
<feature type="domain" description="Type II secretion system protein GspC N-terminal" evidence="11">
    <location>
        <begin position="35"/>
        <end position="171"/>
    </location>
</feature>
<gene>
    <name evidence="13" type="ORF">MNBD_GAMMA21-1455</name>
</gene>
<keyword evidence="6" id="KW-0812">Transmembrane</keyword>
<evidence type="ECO:0000256" key="2">
    <source>
        <dbReference type="ARBA" id="ARBA00007986"/>
    </source>
</evidence>
<evidence type="ECO:0000256" key="4">
    <source>
        <dbReference type="ARBA" id="ARBA00022475"/>
    </source>
</evidence>
<comment type="similarity">
    <text evidence="2">Belongs to the GSP C family.</text>
</comment>
<proteinExistence type="inferred from homology"/>
<organism evidence="13">
    <name type="scientific">hydrothermal vent metagenome</name>
    <dbReference type="NCBI Taxonomy" id="652676"/>
    <lineage>
        <taxon>unclassified sequences</taxon>
        <taxon>metagenomes</taxon>
        <taxon>ecological metagenomes</taxon>
    </lineage>
</organism>
<feature type="domain" description="PDZ" evidence="12">
    <location>
        <begin position="260"/>
        <end position="312"/>
    </location>
</feature>
<keyword evidence="5" id="KW-0997">Cell inner membrane</keyword>
<keyword evidence="3" id="KW-0813">Transport</keyword>
<keyword evidence="9" id="KW-0472">Membrane</keyword>
<dbReference type="Gene3D" id="2.30.42.10">
    <property type="match status" value="1"/>
</dbReference>
<dbReference type="InterPro" id="IPR001478">
    <property type="entry name" value="PDZ"/>
</dbReference>
<reference evidence="13" key="1">
    <citation type="submission" date="2018-06" db="EMBL/GenBank/DDBJ databases">
        <authorList>
            <person name="Zhirakovskaya E."/>
        </authorList>
    </citation>
    <scope>NUCLEOTIDE SEQUENCE</scope>
</reference>
<dbReference type="GO" id="GO:0015628">
    <property type="term" value="P:protein secretion by the type II secretion system"/>
    <property type="evidence" value="ECO:0007669"/>
    <property type="project" value="InterPro"/>
</dbReference>
<evidence type="ECO:0008006" key="14">
    <source>
        <dbReference type="Google" id="ProtNLM"/>
    </source>
</evidence>